<accession>A0AAN1QNX1</accession>
<dbReference type="RefSeq" id="WP_261789795.1">
    <property type="nucleotide sequence ID" value="NZ_CP030139.2"/>
</dbReference>
<proteinExistence type="predicted"/>
<evidence type="ECO:0000313" key="3">
    <source>
        <dbReference type="Proteomes" id="UP000267249"/>
    </source>
</evidence>
<dbReference type="InterPro" id="IPR037069">
    <property type="entry name" value="AcylCoA_DH/ox_N_sf"/>
</dbReference>
<dbReference type="SUPFAM" id="SSF56645">
    <property type="entry name" value="Acyl-CoA dehydrogenase NM domain-like"/>
    <property type="match status" value="1"/>
</dbReference>
<evidence type="ECO:0000313" key="2">
    <source>
        <dbReference type="EMBL" id="AZB72844.2"/>
    </source>
</evidence>
<name>A0AAN1QNX1_SYNEL</name>
<evidence type="ECO:0000259" key="1">
    <source>
        <dbReference type="Pfam" id="PF02771"/>
    </source>
</evidence>
<dbReference type="InterPro" id="IPR009100">
    <property type="entry name" value="AcylCoA_DH/oxidase_NM_dom_sf"/>
</dbReference>
<dbReference type="InterPro" id="IPR013786">
    <property type="entry name" value="AcylCoA_DH/ox_N"/>
</dbReference>
<dbReference type="GO" id="GO:0016627">
    <property type="term" value="F:oxidoreductase activity, acting on the CH-CH group of donors"/>
    <property type="evidence" value="ECO:0007669"/>
    <property type="project" value="InterPro"/>
</dbReference>
<protein>
    <submittedName>
        <fullName evidence="2">Acyl-CoA dehydrogenase family protein</fullName>
    </submittedName>
</protein>
<dbReference type="AlphaFoldDB" id="A0AAN1QNX1"/>
<sequence>MELQALQNWLTAEVQPQAEAIDQDPAVLATVLGQMGDRGWLGLSLPTIAGEAALSPLQVWQAQTAIASASGALAFLQTQHQSAAALLARYCPGDRCLQGLRQGQPKVGIGFSHLRRSPVPLQAQWQGDQICLSGQLPWLTGWGFFEEFLIAAPLPDGQILFCLIPASAPEWQVSPLALAAMGTTGTVAAQLSITLPRDRLVTIQPATWIHDRDRQGILSPTAFACGVARAAIRTLEKQSLDSAALLQSRLEQIEQAIAATLLQSERLPDRALDLRVQALSLMHRCTQAAVFSAAGAANSLQHPAQRLYREALAFSVLGLTADLQACYLTAIATAD</sequence>
<dbReference type="Pfam" id="PF02771">
    <property type="entry name" value="Acyl-CoA_dh_N"/>
    <property type="match status" value="1"/>
</dbReference>
<dbReference type="GO" id="GO:0050660">
    <property type="term" value="F:flavin adenine dinucleotide binding"/>
    <property type="evidence" value="ECO:0007669"/>
    <property type="project" value="InterPro"/>
</dbReference>
<dbReference type="Gene3D" id="1.10.540.10">
    <property type="entry name" value="Acyl-CoA dehydrogenase/oxidase, N-terminal domain"/>
    <property type="match status" value="1"/>
</dbReference>
<feature type="domain" description="Acyl-CoA dehydrogenase/oxidase N-terminal" evidence="1">
    <location>
        <begin position="4"/>
        <end position="90"/>
    </location>
</feature>
<organism evidence="2 3">
    <name type="scientific">Synechococcus elongatus PCC 11801</name>
    <dbReference type="NCBI Taxonomy" id="2219813"/>
    <lineage>
        <taxon>Bacteria</taxon>
        <taxon>Bacillati</taxon>
        <taxon>Cyanobacteriota</taxon>
        <taxon>Cyanophyceae</taxon>
        <taxon>Synechococcales</taxon>
        <taxon>Synechococcaceae</taxon>
        <taxon>Synechococcus</taxon>
    </lineage>
</organism>
<reference evidence="2 3" key="1">
    <citation type="journal article" date="2018" name="Sci. Rep.">
        <title>Genome Features and Biochemical Characteristics of a Robust, Fast Growing and Naturally Transformable Cyanobacterium Synechococcus elongatus PCC 11801 Isolated from India.</title>
        <authorList>
            <person name="Jaiswal D."/>
            <person name="Sengupta A."/>
            <person name="Sohoni S."/>
            <person name="Sengupta S."/>
            <person name="Phadnavis A.G."/>
            <person name="Pakrasi H.B."/>
            <person name="Wangikar P.P."/>
        </authorList>
    </citation>
    <scope>NUCLEOTIDE SEQUENCE [LARGE SCALE GENOMIC DNA]</scope>
    <source>
        <strain evidence="2 3">PCC 11801</strain>
    </source>
</reference>
<dbReference type="Proteomes" id="UP000267249">
    <property type="component" value="Chromosome"/>
</dbReference>
<dbReference type="EMBL" id="CP030139">
    <property type="protein sequence ID" value="AZB72844.2"/>
    <property type="molecule type" value="Genomic_DNA"/>
</dbReference>
<gene>
    <name evidence="2" type="ORF">DOP62_09045</name>
</gene>